<sequence>MEIHFYIIGSLFIVLAFSHLIFPRYFNWKQELASLSLVNRQIMVVHSFFIALMVLLIGLLCVTSAHELITTPLGKRISLGLGIFWGARLVIQFVGYSSKLWKGRLFETGVHMVFAVFWAYSSVVFIKTWLS</sequence>
<organism evidence="2 3">
    <name type="scientific">Niastella koreensis</name>
    <dbReference type="NCBI Taxonomy" id="354356"/>
    <lineage>
        <taxon>Bacteria</taxon>
        <taxon>Pseudomonadati</taxon>
        <taxon>Bacteroidota</taxon>
        <taxon>Chitinophagia</taxon>
        <taxon>Chitinophagales</taxon>
        <taxon>Chitinophagaceae</taxon>
        <taxon>Niastella</taxon>
    </lineage>
</organism>
<feature type="transmembrane region" description="Helical" evidence="1">
    <location>
        <begin position="6"/>
        <end position="22"/>
    </location>
</feature>
<gene>
    <name evidence="2" type="ORF">A4D02_17175</name>
</gene>
<evidence type="ECO:0000256" key="1">
    <source>
        <dbReference type="SAM" id="Phobius"/>
    </source>
</evidence>
<protein>
    <recommendedName>
        <fullName evidence="4">DUF4345 domain-containing protein</fullName>
    </recommendedName>
</protein>
<name>A0ABX3NLJ9_9BACT</name>
<feature type="transmembrane region" description="Helical" evidence="1">
    <location>
        <begin position="108"/>
        <end position="130"/>
    </location>
</feature>
<feature type="transmembrane region" description="Helical" evidence="1">
    <location>
        <begin position="43"/>
        <end position="65"/>
    </location>
</feature>
<dbReference type="RefSeq" id="WP_014217172.1">
    <property type="nucleotide sequence ID" value="NZ_LWBO01000084.1"/>
</dbReference>
<evidence type="ECO:0000313" key="2">
    <source>
        <dbReference type="EMBL" id="OQP39067.1"/>
    </source>
</evidence>
<keyword evidence="1" id="KW-1133">Transmembrane helix</keyword>
<evidence type="ECO:0008006" key="4">
    <source>
        <dbReference type="Google" id="ProtNLM"/>
    </source>
</evidence>
<dbReference type="Proteomes" id="UP000192277">
    <property type="component" value="Unassembled WGS sequence"/>
</dbReference>
<keyword evidence="1" id="KW-0812">Transmembrane</keyword>
<reference evidence="2 3" key="1">
    <citation type="submission" date="2016-04" db="EMBL/GenBank/DDBJ databases">
        <authorList>
            <person name="Chen L."/>
            <person name="Zhuang W."/>
            <person name="Wang G."/>
        </authorList>
    </citation>
    <scope>NUCLEOTIDE SEQUENCE [LARGE SCALE GENOMIC DNA]</scope>
    <source>
        <strain evidence="3">GR20</strain>
    </source>
</reference>
<keyword evidence="1" id="KW-0472">Membrane</keyword>
<proteinExistence type="predicted"/>
<comment type="caution">
    <text evidence="2">The sequence shown here is derived from an EMBL/GenBank/DDBJ whole genome shotgun (WGS) entry which is preliminary data.</text>
</comment>
<dbReference type="EMBL" id="LWBO01000084">
    <property type="protein sequence ID" value="OQP39067.1"/>
    <property type="molecule type" value="Genomic_DNA"/>
</dbReference>
<accession>A0ABX3NLJ9</accession>
<feature type="transmembrane region" description="Helical" evidence="1">
    <location>
        <begin position="77"/>
        <end position="96"/>
    </location>
</feature>
<evidence type="ECO:0000313" key="3">
    <source>
        <dbReference type="Proteomes" id="UP000192277"/>
    </source>
</evidence>
<keyword evidence="3" id="KW-1185">Reference proteome</keyword>